<feature type="signal peptide" evidence="1">
    <location>
        <begin position="1"/>
        <end position="17"/>
    </location>
</feature>
<dbReference type="RefSeq" id="WP_281465332.1">
    <property type="nucleotide sequence ID" value="NZ_CP124535.1"/>
</dbReference>
<evidence type="ECO:0000313" key="2">
    <source>
        <dbReference type="EMBL" id="WGV15705.1"/>
    </source>
</evidence>
<reference evidence="2 3" key="1">
    <citation type="submission" date="2023-04" db="EMBL/GenBank/DDBJ databases">
        <title>YMD61, complete Genome.</title>
        <authorList>
            <person name="Zhang J."/>
        </authorList>
    </citation>
    <scope>NUCLEOTIDE SEQUENCE [LARGE SCALE GENOMIC DNA]</scope>
    <source>
        <strain evidence="2 3">YMD61</strain>
    </source>
</reference>
<dbReference type="EMBL" id="CP124535">
    <property type="protein sequence ID" value="WGV15705.1"/>
    <property type="molecule type" value="Genomic_DNA"/>
</dbReference>
<gene>
    <name evidence="2" type="ORF">QF092_15810</name>
</gene>
<name>A0ABY8Q608_9RHOB</name>
<evidence type="ECO:0000313" key="3">
    <source>
        <dbReference type="Proteomes" id="UP001230978"/>
    </source>
</evidence>
<proteinExistence type="predicted"/>
<sequence>MTWALMTVGLATLAATAVLGLTTPEVTDPDAPVLVVTLPWGDDPADVVARAGGQAIGPVSAPLAVLASGATEAALRASGAFAVLPASALSFFCEG</sequence>
<keyword evidence="1" id="KW-0732">Signal</keyword>
<keyword evidence="3" id="KW-1185">Reference proteome</keyword>
<accession>A0ABY8Q608</accession>
<evidence type="ECO:0000256" key="1">
    <source>
        <dbReference type="SAM" id="SignalP"/>
    </source>
</evidence>
<feature type="chain" id="PRO_5047352263" evidence="1">
    <location>
        <begin position="18"/>
        <end position="95"/>
    </location>
</feature>
<dbReference type="Proteomes" id="UP001230978">
    <property type="component" value="Chromosome"/>
</dbReference>
<protein>
    <submittedName>
        <fullName evidence="2">Uncharacterized protein</fullName>
    </submittedName>
</protein>
<organism evidence="2 3">
    <name type="scientific">Fuscovulum ytuae</name>
    <dbReference type="NCBI Taxonomy" id="3042299"/>
    <lineage>
        <taxon>Bacteria</taxon>
        <taxon>Pseudomonadati</taxon>
        <taxon>Pseudomonadota</taxon>
        <taxon>Alphaproteobacteria</taxon>
        <taxon>Rhodobacterales</taxon>
        <taxon>Paracoccaceae</taxon>
        <taxon>Fuscovulum</taxon>
    </lineage>
</organism>